<accession>A0A6J7VNT7</accession>
<organism evidence="13">
    <name type="scientific">uncultured Caudovirales phage</name>
    <dbReference type="NCBI Taxonomy" id="2100421"/>
    <lineage>
        <taxon>Viruses</taxon>
        <taxon>Duplodnaviria</taxon>
        <taxon>Heunggongvirae</taxon>
        <taxon>Uroviricota</taxon>
        <taxon>Caudoviricetes</taxon>
        <taxon>Peduoviridae</taxon>
        <taxon>Maltschvirus</taxon>
        <taxon>Maltschvirus maltsch</taxon>
    </lineage>
</organism>
<dbReference type="GO" id="GO:0046718">
    <property type="term" value="P:symbiont entry into host cell"/>
    <property type="evidence" value="ECO:0007669"/>
    <property type="project" value="UniProtKB-KW"/>
</dbReference>
<dbReference type="InterPro" id="IPR002104">
    <property type="entry name" value="Integrase_catalytic"/>
</dbReference>
<dbReference type="InterPro" id="IPR013762">
    <property type="entry name" value="Integrase-like_cat_sf"/>
</dbReference>
<evidence type="ECO:0000313" key="13">
    <source>
        <dbReference type="EMBL" id="CAB5079537.1"/>
    </source>
</evidence>
<dbReference type="GO" id="GO:0015074">
    <property type="term" value="P:DNA integration"/>
    <property type="evidence" value="ECO:0007669"/>
    <property type="project" value="UniProtKB-KW"/>
</dbReference>
<comment type="similarity">
    <text evidence="1">Belongs to the 'phage' integrase family.</text>
</comment>
<sequence length="361" mass="40172">MEDMPRQLPYLNRQPGRHGNGRVYWYVRVGKGPRVPIPGEYGTEAFLKAYTAAVGGSGGSSPPPSRASRGTLRWAVDLWKRSSDWNATEPSTRRQRDNILSHVLETAGDRALEDIDQAAIRAGREKRQATPAAANNFLKTMRAFFRWAKEEQLVDEDPAKEVKFLKVKTEGFTPWTMDDIHAYRARWPLGTTQRLALEIFVNTGLRRGDAALVGRQHVREGIIQLRAGKTGTALFIPVLPNLQAAIDAGPIGEMSFITSQVGRPFTKESLGNNFRDWCNAAGVKKSAHGIRKLTATALADNGASEQELQALMGWTTSAMSVVYTRERDRKRQALQAAFKLLEELDRAQPLGALPNPRREVQ</sequence>
<evidence type="ECO:0000256" key="7">
    <source>
        <dbReference type="ARBA" id="ARBA00023195"/>
    </source>
</evidence>
<evidence type="ECO:0000256" key="6">
    <source>
        <dbReference type="ARBA" id="ARBA00023172"/>
    </source>
</evidence>
<dbReference type="SUPFAM" id="SSF56349">
    <property type="entry name" value="DNA breaking-rejoining enzymes"/>
    <property type="match status" value="1"/>
</dbReference>
<dbReference type="PROSITE" id="PS51900">
    <property type="entry name" value="CB"/>
    <property type="match status" value="1"/>
</dbReference>
<dbReference type="InterPro" id="IPR011010">
    <property type="entry name" value="DNA_brk_join_enz"/>
</dbReference>
<dbReference type="GO" id="GO:0044826">
    <property type="term" value="P:viral genome integration into host DNA"/>
    <property type="evidence" value="ECO:0007669"/>
    <property type="project" value="UniProtKB-KW"/>
</dbReference>
<dbReference type="PROSITE" id="PS51898">
    <property type="entry name" value="TYR_RECOMBINASE"/>
    <property type="match status" value="1"/>
</dbReference>
<dbReference type="PANTHER" id="PTHR30629:SF2">
    <property type="entry name" value="PROPHAGE INTEGRASE INTS-RELATED"/>
    <property type="match status" value="1"/>
</dbReference>
<keyword evidence="5 10" id="KW-0238">DNA-binding</keyword>
<dbReference type="InterPro" id="IPR044068">
    <property type="entry name" value="CB"/>
</dbReference>
<feature type="domain" description="Core-binding (CB)" evidence="12">
    <location>
        <begin position="76"/>
        <end position="149"/>
    </location>
</feature>
<evidence type="ECO:0000256" key="5">
    <source>
        <dbReference type="ARBA" id="ARBA00023125"/>
    </source>
</evidence>
<evidence type="ECO:0000256" key="10">
    <source>
        <dbReference type="PROSITE-ProRule" id="PRU01248"/>
    </source>
</evidence>
<keyword evidence="7" id="KW-1179">Viral genome integration</keyword>
<dbReference type="GO" id="GO:0075713">
    <property type="term" value="P:establishment of integrated proviral latency"/>
    <property type="evidence" value="ECO:0007669"/>
    <property type="project" value="UniProtKB-KW"/>
</dbReference>
<proteinExistence type="inferred from homology"/>
<evidence type="ECO:0000256" key="3">
    <source>
        <dbReference type="ARBA" id="ARBA00022679"/>
    </source>
</evidence>
<dbReference type="InterPro" id="IPR050808">
    <property type="entry name" value="Phage_Integrase"/>
</dbReference>
<keyword evidence="6" id="KW-0233">DNA recombination</keyword>
<protein>
    <recommendedName>
        <fullName evidence="2">Integrase</fullName>
    </recommendedName>
</protein>
<dbReference type="Pfam" id="PF00589">
    <property type="entry name" value="Phage_integrase"/>
    <property type="match status" value="1"/>
</dbReference>
<keyword evidence="3" id="KW-0808">Transferase</keyword>
<dbReference type="PANTHER" id="PTHR30629">
    <property type="entry name" value="PROPHAGE INTEGRASE"/>
    <property type="match status" value="1"/>
</dbReference>
<dbReference type="GO" id="GO:0016740">
    <property type="term" value="F:transferase activity"/>
    <property type="evidence" value="ECO:0007669"/>
    <property type="project" value="UniProtKB-KW"/>
</dbReference>
<reference evidence="13" key="1">
    <citation type="submission" date="2020-05" db="EMBL/GenBank/DDBJ databases">
        <authorList>
            <person name="Chiriac C."/>
            <person name="Salcher M."/>
            <person name="Ghai R."/>
            <person name="Kavagutti S V."/>
        </authorList>
    </citation>
    <scope>NUCLEOTIDE SEQUENCE</scope>
</reference>
<dbReference type="GO" id="GO:0006310">
    <property type="term" value="P:DNA recombination"/>
    <property type="evidence" value="ECO:0007669"/>
    <property type="project" value="UniProtKB-KW"/>
</dbReference>
<comment type="function">
    <text evidence="9">Integrase is necessary for integration of the phage into the host genome by site-specific recombination. In conjunction with excisionase, integrase is also necessary for excision of the prophage from the host genome.</text>
</comment>
<dbReference type="EMBL" id="LR798191">
    <property type="protein sequence ID" value="CAB5079537.1"/>
    <property type="molecule type" value="Genomic_DNA"/>
</dbReference>
<evidence type="ECO:0000256" key="2">
    <source>
        <dbReference type="ARBA" id="ARBA00016082"/>
    </source>
</evidence>
<feature type="domain" description="Tyr recombinase" evidence="11">
    <location>
        <begin position="170"/>
        <end position="337"/>
    </location>
</feature>
<evidence type="ECO:0000259" key="12">
    <source>
        <dbReference type="PROSITE" id="PS51900"/>
    </source>
</evidence>
<dbReference type="GO" id="GO:0003677">
    <property type="term" value="F:DNA binding"/>
    <property type="evidence" value="ECO:0007669"/>
    <property type="project" value="UniProtKB-UniRule"/>
</dbReference>
<evidence type="ECO:0000259" key="11">
    <source>
        <dbReference type="PROSITE" id="PS51898"/>
    </source>
</evidence>
<evidence type="ECO:0000256" key="8">
    <source>
        <dbReference type="ARBA" id="ARBA00023296"/>
    </source>
</evidence>
<keyword evidence="8" id="KW-1160">Virus entry into host cell</keyword>
<dbReference type="Gene3D" id="1.10.150.130">
    <property type="match status" value="1"/>
</dbReference>
<name>A0A6J7VNT7_9CAUD</name>
<keyword evidence="4" id="KW-0229">DNA integration</keyword>
<dbReference type="InterPro" id="IPR010998">
    <property type="entry name" value="Integrase_recombinase_N"/>
</dbReference>
<evidence type="ECO:0000256" key="9">
    <source>
        <dbReference type="ARBA" id="ARBA00049605"/>
    </source>
</evidence>
<gene>
    <name evidence="13" type="ORF">UFOVP143_14</name>
</gene>
<evidence type="ECO:0000256" key="1">
    <source>
        <dbReference type="ARBA" id="ARBA00008857"/>
    </source>
</evidence>
<dbReference type="Gene3D" id="1.10.443.10">
    <property type="entry name" value="Intergrase catalytic core"/>
    <property type="match status" value="1"/>
</dbReference>
<evidence type="ECO:0000256" key="4">
    <source>
        <dbReference type="ARBA" id="ARBA00022908"/>
    </source>
</evidence>